<dbReference type="OrthoDB" id="5307922at2759"/>
<dbReference type="InterPro" id="IPR018119">
    <property type="entry name" value="Strictosidine_synth_cons-reg"/>
</dbReference>
<evidence type="ECO:0000259" key="4">
    <source>
        <dbReference type="Pfam" id="PF03088"/>
    </source>
</evidence>
<feature type="domain" description="Strictosidine synthase conserved region" evidence="4">
    <location>
        <begin position="175"/>
        <end position="270"/>
    </location>
</feature>
<name>F0ZKW3_DICPU</name>
<dbReference type="STRING" id="5786.F0ZKW3"/>
<dbReference type="KEGG" id="dpp:DICPUDRAFT_152261"/>
<dbReference type="RefSeq" id="XP_003288059.1">
    <property type="nucleotide sequence ID" value="XM_003288011.1"/>
</dbReference>
<evidence type="ECO:0000256" key="2">
    <source>
        <dbReference type="ARBA" id="ARBA00022553"/>
    </source>
</evidence>
<protein>
    <recommendedName>
        <fullName evidence="4">Strictosidine synthase conserved region domain-containing protein</fullName>
    </recommendedName>
</protein>
<dbReference type="EMBL" id="GL871060">
    <property type="protein sequence ID" value="EGC35446.1"/>
    <property type="molecule type" value="Genomic_DNA"/>
</dbReference>
<evidence type="ECO:0000313" key="6">
    <source>
        <dbReference type="Proteomes" id="UP000001064"/>
    </source>
</evidence>
<dbReference type="AlphaFoldDB" id="F0ZKW3"/>
<dbReference type="SUPFAM" id="SSF63829">
    <property type="entry name" value="Calcium-dependent phosphotriesterase"/>
    <property type="match status" value="1"/>
</dbReference>
<dbReference type="GeneID" id="10501462"/>
<proteinExistence type="inferred from homology"/>
<dbReference type="GO" id="GO:0016787">
    <property type="term" value="F:hydrolase activity"/>
    <property type="evidence" value="ECO:0000318"/>
    <property type="project" value="GO_Central"/>
</dbReference>
<keyword evidence="6" id="KW-1185">Reference proteome</keyword>
<accession>F0ZKW3</accession>
<evidence type="ECO:0000256" key="3">
    <source>
        <dbReference type="ARBA" id="ARBA00023180"/>
    </source>
</evidence>
<dbReference type="PANTHER" id="PTHR10426:SF88">
    <property type="entry name" value="ADIPOCYTE PLASMA MEMBRANE-ASSOCIATED PROTEIN HEMOMUCIN-RELATED"/>
    <property type="match status" value="1"/>
</dbReference>
<dbReference type="Gene3D" id="2.120.10.30">
    <property type="entry name" value="TolB, C-terminal domain"/>
    <property type="match status" value="1"/>
</dbReference>
<dbReference type="OMA" id="YRITRYW"/>
<dbReference type="PANTHER" id="PTHR10426">
    <property type="entry name" value="STRICTOSIDINE SYNTHASE-RELATED"/>
    <property type="match status" value="1"/>
</dbReference>
<keyword evidence="2" id="KW-0597">Phosphoprotein</keyword>
<dbReference type="Proteomes" id="UP000001064">
    <property type="component" value="Unassembled WGS sequence"/>
</dbReference>
<reference evidence="6" key="1">
    <citation type="journal article" date="2011" name="Genome Biol.">
        <title>Comparative genomics of the social amoebae Dictyostelium discoideum and Dictyostelium purpureum.</title>
        <authorList>
            <consortium name="US DOE Joint Genome Institute (JGI-PGF)"/>
            <person name="Sucgang R."/>
            <person name="Kuo A."/>
            <person name="Tian X."/>
            <person name="Salerno W."/>
            <person name="Parikh A."/>
            <person name="Feasley C.L."/>
            <person name="Dalin E."/>
            <person name="Tu H."/>
            <person name="Huang E."/>
            <person name="Barry K."/>
            <person name="Lindquist E."/>
            <person name="Shapiro H."/>
            <person name="Bruce D."/>
            <person name="Schmutz J."/>
            <person name="Salamov A."/>
            <person name="Fey P."/>
            <person name="Gaudet P."/>
            <person name="Anjard C."/>
            <person name="Babu M.M."/>
            <person name="Basu S."/>
            <person name="Bushmanova Y."/>
            <person name="van der Wel H."/>
            <person name="Katoh-Kurasawa M."/>
            <person name="Dinh C."/>
            <person name="Coutinho P.M."/>
            <person name="Saito T."/>
            <person name="Elias M."/>
            <person name="Schaap P."/>
            <person name="Kay R.R."/>
            <person name="Henrissat B."/>
            <person name="Eichinger L."/>
            <person name="Rivero F."/>
            <person name="Putnam N.H."/>
            <person name="West C.M."/>
            <person name="Loomis W.F."/>
            <person name="Chisholm R.L."/>
            <person name="Shaulsky G."/>
            <person name="Strassmann J.E."/>
            <person name="Queller D.C."/>
            <person name="Kuspa A."/>
            <person name="Grigoriev I.V."/>
        </authorList>
    </citation>
    <scope>NUCLEOTIDE SEQUENCE [LARGE SCALE GENOMIC DNA]</scope>
    <source>
        <strain evidence="6">QSDP1</strain>
    </source>
</reference>
<sequence length="389" mass="43766">MKYFNICIVLTSILLIYISILKPYSIFSNSYQIDLEFQDAEIKPFDHALYNDESYHLEKGKFVSLGEIEGPETMEFSKSGDRLYFALKNGEIRYLETPLNIITKEQLLSKQEKFMSKTKYLCTAGRPLGVTVDNEDNVIIADALKGLLKYDIKTKDLLILTSSANGKKLTFVNDVVVAKNDMIYFSNSNPIAPFLDKNGDYNTHVPSFYAIMGMIRGGQLLSYNPKTKETKVLMDGIAYANGVTLDPKQESVFVAECAGSKLYRYWISGEKAGKSEVFIDNLPGFPDGINQSNGRLYISIFSNRTPFGDLVTPFKFIKKLLIRLPFFSLPIAKPSMVVVDPNNGKVVDYYQAAPNSVQQSVTSSIEKDGQIYLGNLLSNYFVIIEDKKK</sequence>
<dbReference type="FunCoup" id="F0ZKW3">
    <property type="interactions" value="1"/>
</dbReference>
<dbReference type="FunFam" id="2.120.10.30:FF:000163">
    <property type="entry name" value="Strictosidine synthase"/>
    <property type="match status" value="1"/>
</dbReference>
<keyword evidence="3" id="KW-0325">Glycoprotein</keyword>
<organism evidence="5 6">
    <name type="scientific">Dictyostelium purpureum</name>
    <name type="common">Slime mold</name>
    <dbReference type="NCBI Taxonomy" id="5786"/>
    <lineage>
        <taxon>Eukaryota</taxon>
        <taxon>Amoebozoa</taxon>
        <taxon>Evosea</taxon>
        <taxon>Eumycetozoa</taxon>
        <taxon>Dictyostelia</taxon>
        <taxon>Dictyosteliales</taxon>
        <taxon>Dictyosteliaceae</taxon>
        <taxon>Dictyostelium</taxon>
    </lineage>
</organism>
<dbReference type="InterPro" id="IPR011042">
    <property type="entry name" value="6-blade_b-propeller_TolB-like"/>
</dbReference>
<evidence type="ECO:0000313" key="5">
    <source>
        <dbReference type="EMBL" id="EGC35446.1"/>
    </source>
</evidence>
<dbReference type="Pfam" id="PF03088">
    <property type="entry name" value="Str_synth"/>
    <property type="match status" value="1"/>
</dbReference>
<gene>
    <name evidence="5" type="ORF">DICPUDRAFT_152261</name>
</gene>
<dbReference type="InParanoid" id="F0ZKW3"/>
<dbReference type="eggNOG" id="KOG1520">
    <property type="taxonomic scope" value="Eukaryota"/>
</dbReference>
<dbReference type="Pfam" id="PF20067">
    <property type="entry name" value="SSL_N"/>
    <property type="match status" value="1"/>
</dbReference>
<comment type="similarity">
    <text evidence="1">Belongs to the strictosidine synthase family.</text>
</comment>
<evidence type="ECO:0000256" key="1">
    <source>
        <dbReference type="ARBA" id="ARBA00009191"/>
    </source>
</evidence>
<dbReference type="VEuPathDB" id="AmoebaDB:DICPUDRAFT_152261"/>